<keyword evidence="2" id="KW-0547">Nucleotide-binding</keyword>
<dbReference type="GO" id="GO:0005524">
    <property type="term" value="F:ATP binding"/>
    <property type="evidence" value="ECO:0007669"/>
    <property type="project" value="UniProtKB-KW"/>
</dbReference>
<comment type="caution">
    <text evidence="9">The sequence shown here is derived from an EMBL/GenBank/DDBJ whole genome shotgun (WGS) entry which is preliminary data.</text>
</comment>
<comment type="catalytic activity">
    <reaction evidence="7">
        <text>ATP + H2O = ADP + phosphate + H(+)</text>
        <dbReference type="Rhea" id="RHEA:13065"/>
        <dbReference type="ChEBI" id="CHEBI:15377"/>
        <dbReference type="ChEBI" id="CHEBI:15378"/>
        <dbReference type="ChEBI" id="CHEBI:30616"/>
        <dbReference type="ChEBI" id="CHEBI:43474"/>
        <dbReference type="ChEBI" id="CHEBI:456216"/>
        <dbReference type="EC" id="5.6.2.3"/>
    </reaction>
</comment>
<gene>
    <name evidence="9" type="ORF">B1A74_07480</name>
</gene>
<comment type="cofactor">
    <cofactor evidence="1">
        <name>[4Fe-4S] cluster</name>
        <dbReference type="ChEBI" id="CHEBI:49883"/>
    </cofactor>
</comment>
<protein>
    <recommendedName>
        <fullName evidence="6">DNA 5'-3' helicase</fullName>
        <ecNumber evidence="6">5.6.2.3</ecNumber>
    </recommendedName>
</protein>
<dbReference type="PANTHER" id="PTHR11472:SF34">
    <property type="entry name" value="REGULATOR OF TELOMERE ELONGATION HELICASE 1"/>
    <property type="match status" value="1"/>
</dbReference>
<dbReference type="InterPro" id="IPR014013">
    <property type="entry name" value="Helic_SF1/SF2_ATP-bd_DinG/Rad3"/>
</dbReference>
<dbReference type="PROSITE" id="PS51193">
    <property type="entry name" value="HELICASE_ATP_BIND_2"/>
    <property type="match status" value="1"/>
</dbReference>
<dbReference type="AlphaFoldDB" id="A0A1V2ZZ68"/>
<dbReference type="Gene3D" id="3.40.50.300">
    <property type="entry name" value="P-loop containing nucleotide triphosphate hydrolases"/>
    <property type="match status" value="2"/>
</dbReference>
<dbReference type="SMART" id="SM00491">
    <property type="entry name" value="HELICc2"/>
    <property type="match status" value="1"/>
</dbReference>
<evidence type="ECO:0000256" key="2">
    <source>
        <dbReference type="ARBA" id="ARBA00022741"/>
    </source>
</evidence>
<dbReference type="EMBL" id="MUZR01000023">
    <property type="protein sequence ID" value="OOC10133.1"/>
    <property type="molecule type" value="Genomic_DNA"/>
</dbReference>
<feature type="domain" description="Helicase ATP-binding" evidence="8">
    <location>
        <begin position="18"/>
        <end position="286"/>
    </location>
</feature>
<dbReference type="InterPro" id="IPR027417">
    <property type="entry name" value="P-loop_NTPase"/>
</dbReference>
<evidence type="ECO:0000259" key="8">
    <source>
        <dbReference type="PROSITE" id="PS51193"/>
    </source>
</evidence>
<dbReference type="InterPro" id="IPR045028">
    <property type="entry name" value="DinG/Rad3-like"/>
</dbReference>
<dbReference type="Pfam" id="PF13307">
    <property type="entry name" value="Helicase_C_2"/>
    <property type="match status" value="1"/>
</dbReference>
<dbReference type="InterPro" id="IPR011545">
    <property type="entry name" value="DEAD/DEAH_box_helicase_dom"/>
</dbReference>
<evidence type="ECO:0000256" key="6">
    <source>
        <dbReference type="ARBA" id="ARBA00044969"/>
    </source>
</evidence>
<evidence type="ECO:0000313" key="9">
    <source>
        <dbReference type="EMBL" id="OOC10133.1"/>
    </source>
</evidence>
<evidence type="ECO:0000256" key="5">
    <source>
        <dbReference type="ARBA" id="ARBA00038058"/>
    </source>
</evidence>
<dbReference type="STRING" id="252474.B1A74_07480"/>
<dbReference type="RefSeq" id="WP_077244237.1">
    <property type="nucleotide sequence ID" value="NZ_MUZR01000023.1"/>
</dbReference>
<sequence length="657" mass="71746">MSESAASPAVRALSPGGDIAEAVPGFRPREPQQAMAAAVEEGVATAPSALLVEAATGVGKTYAYLVPVLQRRKRALISTGTKTLQDQLYHRDLPVVCGALGYQPKTALLKGRSNYLCHYRLEVAEADAAGATGAGARAERLHTLQELQAMARTDDSGDLSQSGLLAEDSPLWPQVTSTVDNCLGNECPHLDDCFVVRARRRAQEADVIVVNHHLLLADMALKEEGFAELLPEVDAVIVDEAHQLPEIAGAFFGVALSTRALRELARDTRREQEQHAPEMTDMRQRVAEVEAAAGGLLEVTEGHEGRASLEDADPEGALGPKLDALDDALRWLHDALQVAAPRAPGLEQLRARCELLRERLSAWREDTEDTVAWLERFRQSLTLHRTPLDAARPLAQRRAARPAAWIFTSATLAVGEDFTHAARRLGLPGDVATARLDSPFDFARQACLLRPDPPLPDPNAPDYTRACLRWAWPLLKDGPGGGFFLFTSHRALQEAATLLREHLPEDRELLVQGEQSRGELLERFRAAERPWLLGAHSFWEGVDIRGTGLSVVVIDRLPFAAPNDPVLQARAAALEAEGRHPFMEFSLPQAVLALKQGAGRLIRDGSDTGILALCDPRIDGKPYGKRFLNSLPPFHEAHSPRAALDFLQQARERHACA</sequence>
<keyword evidence="3" id="KW-0378">Hydrolase</keyword>
<dbReference type="EC" id="5.6.2.3" evidence="6"/>
<evidence type="ECO:0000313" key="10">
    <source>
        <dbReference type="Proteomes" id="UP000189177"/>
    </source>
</evidence>
<evidence type="ECO:0000256" key="3">
    <source>
        <dbReference type="ARBA" id="ARBA00022801"/>
    </source>
</evidence>
<reference evidence="9 10" key="1">
    <citation type="submission" date="2017-02" db="EMBL/GenBank/DDBJ databases">
        <title>Genomic diversity within the haloalkaliphilic genus Thioalkalivibrio.</title>
        <authorList>
            <person name="Ahn A.-C."/>
            <person name="Meier-Kolthoff J."/>
            <person name="Overmars L."/>
            <person name="Richter M."/>
            <person name="Woyke T."/>
            <person name="Sorokin D.Y."/>
            <person name="Muyzer G."/>
        </authorList>
    </citation>
    <scope>NUCLEOTIDE SEQUENCE [LARGE SCALE GENOMIC DNA]</scope>
    <source>
        <strain evidence="9 10">HL17</strain>
    </source>
</reference>
<keyword evidence="9" id="KW-0347">Helicase</keyword>
<dbReference type="GO" id="GO:0003676">
    <property type="term" value="F:nucleic acid binding"/>
    <property type="evidence" value="ECO:0007669"/>
    <property type="project" value="InterPro"/>
</dbReference>
<name>A0A1V2ZZ68_9GAMM</name>
<dbReference type="SMART" id="SM00487">
    <property type="entry name" value="DEXDc"/>
    <property type="match status" value="1"/>
</dbReference>
<evidence type="ECO:0000256" key="7">
    <source>
        <dbReference type="ARBA" id="ARBA00048954"/>
    </source>
</evidence>
<evidence type="ECO:0000256" key="1">
    <source>
        <dbReference type="ARBA" id="ARBA00001966"/>
    </source>
</evidence>
<dbReference type="Proteomes" id="UP000189177">
    <property type="component" value="Unassembled WGS sequence"/>
</dbReference>
<comment type="similarity">
    <text evidence="5">Belongs to the helicase family. DinG subfamily.</text>
</comment>
<dbReference type="GO" id="GO:0006281">
    <property type="term" value="P:DNA repair"/>
    <property type="evidence" value="ECO:0007669"/>
    <property type="project" value="TreeGrafter"/>
</dbReference>
<keyword evidence="4" id="KW-0067">ATP-binding</keyword>
<dbReference type="GO" id="GO:0043139">
    <property type="term" value="F:5'-3' DNA helicase activity"/>
    <property type="evidence" value="ECO:0007669"/>
    <property type="project" value="UniProtKB-EC"/>
</dbReference>
<dbReference type="PANTHER" id="PTHR11472">
    <property type="entry name" value="DNA REPAIR DEAD HELICASE RAD3/XP-D SUBFAMILY MEMBER"/>
    <property type="match status" value="1"/>
</dbReference>
<accession>A0A1V2ZZ68</accession>
<organism evidence="9 10">
    <name type="scientific">Thioalkalivibrio halophilus</name>
    <dbReference type="NCBI Taxonomy" id="252474"/>
    <lineage>
        <taxon>Bacteria</taxon>
        <taxon>Pseudomonadati</taxon>
        <taxon>Pseudomonadota</taxon>
        <taxon>Gammaproteobacteria</taxon>
        <taxon>Chromatiales</taxon>
        <taxon>Ectothiorhodospiraceae</taxon>
        <taxon>Thioalkalivibrio</taxon>
    </lineage>
</organism>
<keyword evidence="10" id="KW-1185">Reference proteome</keyword>
<proteinExistence type="inferred from homology"/>
<evidence type="ECO:0000256" key="4">
    <source>
        <dbReference type="ARBA" id="ARBA00022840"/>
    </source>
</evidence>
<dbReference type="SUPFAM" id="SSF52540">
    <property type="entry name" value="P-loop containing nucleoside triphosphate hydrolases"/>
    <property type="match status" value="1"/>
</dbReference>
<dbReference type="GO" id="GO:0016818">
    <property type="term" value="F:hydrolase activity, acting on acid anhydrides, in phosphorus-containing anhydrides"/>
    <property type="evidence" value="ECO:0007669"/>
    <property type="project" value="InterPro"/>
</dbReference>
<dbReference type="InterPro" id="IPR006555">
    <property type="entry name" value="ATP-dep_Helicase_C"/>
</dbReference>
<dbReference type="Pfam" id="PF00270">
    <property type="entry name" value="DEAD"/>
    <property type="match status" value="1"/>
</dbReference>
<dbReference type="OrthoDB" id="9805194at2"/>
<dbReference type="InterPro" id="IPR014001">
    <property type="entry name" value="Helicase_ATP-bd"/>
</dbReference>